<dbReference type="Pfam" id="PF00109">
    <property type="entry name" value="ketoacyl-synt"/>
    <property type="match status" value="3"/>
</dbReference>
<feature type="region of interest" description="C-terminal hotdog fold" evidence="9">
    <location>
        <begin position="1075"/>
        <end position="1214"/>
    </location>
</feature>
<dbReference type="SMART" id="SM00827">
    <property type="entry name" value="PKS_AT"/>
    <property type="match status" value="3"/>
</dbReference>
<comment type="cofactor">
    <cofactor evidence="1">
        <name>pantetheine 4'-phosphate</name>
        <dbReference type="ChEBI" id="CHEBI:47942"/>
    </cofactor>
</comment>
<evidence type="ECO:0000256" key="5">
    <source>
        <dbReference type="ARBA" id="ARBA00022679"/>
    </source>
</evidence>
<dbReference type="InterPro" id="IPR049900">
    <property type="entry name" value="PKS_mFAS_DH"/>
</dbReference>
<evidence type="ECO:0000256" key="10">
    <source>
        <dbReference type="SAM" id="MobiDB-lite"/>
    </source>
</evidence>
<feature type="active site" description="Proton donor; for dehydratase activity" evidence="9">
    <location>
        <position position="4652"/>
    </location>
</feature>
<evidence type="ECO:0000259" key="13">
    <source>
        <dbReference type="PROSITE" id="PS52019"/>
    </source>
</evidence>
<dbReference type="InterPro" id="IPR032821">
    <property type="entry name" value="PKS_assoc"/>
</dbReference>
<feature type="domain" description="PKS/mFAS DH" evidence="13">
    <location>
        <begin position="4444"/>
        <end position="4731"/>
    </location>
</feature>
<feature type="domain" description="Carrier" evidence="11">
    <location>
        <begin position="3460"/>
        <end position="3535"/>
    </location>
</feature>
<dbReference type="SUPFAM" id="SSF51735">
    <property type="entry name" value="NAD(P)-binding Rossmann-fold domains"/>
    <property type="match status" value="6"/>
</dbReference>
<dbReference type="PROSITE" id="PS52004">
    <property type="entry name" value="KS3_2"/>
    <property type="match status" value="3"/>
</dbReference>
<dbReference type="InterPro" id="IPR014031">
    <property type="entry name" value="Ketoacyl_synth_C"/>
</dbReference>
<feature type="active site" description="Proton donor; for dehydratase activity" evidence="9">
    <location>
        <position position="1136"/>
    </location>
</feature>
<dbReference type="Gene3D" id="1.10.1200.10">
    <property type="entry name" value="ACP-like"/>
    <property type="match status" value="3"/>
</dbReference>
<dbReference type="SUPFAM" id="SSF55048">
    <property type="entry name" value="Probable ACP-binding domain of malonyl-CoA ACP transacylase"/>
    <property type="match status" value="3"/>
</dbReference>
<dbReference type="Pfam" id="PF08659">
    <property type="entry name" value="KR"/>
    <property type="match status" value="3"/>
</dbReference>
<keyword evidence="15" id="KW-1185">Reference proteome</keyword>
<sequence>MVNEEKYLDYLKRATADLREARRKLREVEERDQEPIAVVAMSCRYPGGIDTPERLWELVAGGADAVSPYPADRGWPAEVLFDPDPDSGIEAYEQVGGFLHDAHHFDPAFFGISPREALAMDPQQRLLLETSWEAFERAGIDPATLRGSRTGVFAGLMYHDYAARLFSVPEEIEGFLGNGSSGSIASGRIAYTLGLEGPAVTVDTACSSSLVAVHLAAQALRSGECTLALAGGVTVMSTPGTFTEFSRHRGLAGDGRCKSFAAAADGTGWGEGAGMLVLERLSVARENGHPVLAVIRGTAVNQDGASSGLTAPNGPSQQRVIREALAGARLSPAQIDAVEAHGTGTTLGDPIEAQALLATYGQDRPDDRPLLLGSIKSNIGHTQAAAGVAGIIKMVMAMRHGVLPKTLHVDEPTPNVDWSEGAVRLLTESVPWPETGAPRRAGVSSFGISGTNAHTVIEQAPEPPAAPEQAVAPEPPAAVAPVPPLWNLSAKSPAALRAQAAKLHAHLTAHPGLRAGDVAHSLVSGRTDFEHRAVLTAADEPGLVRALESLAALDPDGSAPGVTLGRPVGGKVAFLFTGQGSQRLGMGRELYEAFPVFAAALDAVCAKLELPLKDVLFGDDAALLDRTEYAQPALFAVEVALFRLLESWGVRPDFLSGHSIGEIAAAHVAGVFSLDDACALVAARGRLMQALPSGGVMVAVQASEDEVLPLLTDRVSIAAVNGPQSVVIAGDEDAAVAVAESFADRKTKRLTVSHAFHSPHMDGMLDAFRQVVAGLSFEAPRIPIVSNLTGGLVSDEMGSAEFWVRHVREAVRFLDGIRALAARNVVHFVEIGPDAVLSALAQDCLADDADTAVFVPVLRSGRPETGTLTGALTRLHVRGTAVDWAAYYAGTGVERVDLPTYAFQREPFWLDAGRPPGDVSAAGLGTAGHPLLGAAVALADLDGFLYTGRLSLDTHAWLADHTVMGSVVLPGSAFVELAIRAGDQVGCDLLEELTLHAPLVLPQDGGVQLQLWVGAPDATGRRSLGVHSRPEPSGDAPAADSDAAERPWTRHADGVLAVGAPQPSYAPETWPPADSTPLPVEELYSGLAEAGLHYGPAFQGVRAAWVTGEAAYVEIDTSDEQRADASLFGLHPALLDAALHTIGIAGLVEDTGRGRLPFSWTGVSLHAVGASTLRVRLSKAGPDTVSLALADGSGAPVADIAALTLRTVSAGQLDTGAGGPHDSLFRVEWIPLTLRVPADAPGTADEQRLVLDGPSPADALETALDTGAPVPGTVLVHLPAAPELTPEAVHTATQGTLRLLRRWLADDRLTDSRLVLLTRGSVAVRTGDRVPDPVHAAVWGLVRSAQSEHPGRFVLVDTDVPPAEVSGADLDAVLAAQEPQLALREGAAHAPRLARAASGTAAEAPSYDPEGTVLVTGAAGTLGRLVARHLVAERGVRNLLLLSRRGDTAPGAAELTRELNELGADVTWTACDAADREALGAALAAIPAARPLRAVVHTAGVLDDGVIDSLTPERLDAVLRPKADAALHLHELTRDLGLSAFVLFSSAAGVFGAPGQGNYAAANSFLDALAQHRRAQGLPAVSLAWGLWEDADGMAGALDQADLDRMKRGGVHGLTAADGLALLDLADALAAAGSEAGSDGAGQALLVPMRLTLPSAGAGVAPLLRGLVRAPVRRTAATGTGGGGRAETQQSALERSLLGLDAPGRERLLLDLVRGHVADVLGHGTPDAIEPGHAFNELGFDSLTAVELRNRLGAAVGRRLPATLVFDYPTSLTLARHLSAELGGDRPASQDAAAGPGSGITGADDDDPIAIVAMSCRYPGGVTTPEELWRLLESGGDAITGFPADRGWDVESLYHPDPDHPGTSYTRHGGFLHDAAGFDPTFFGISPREAVGTDPQQRLLLETTWEAFERAGIDPADVRGSRTGVFAGVMYHDYAALLERSADGADGSLGSGSTGSIASGRVSYTFGLEGPAVTIDTACSSSLVALHMAIQALRTRECDLALAGGVTVMATPGTFVGFSRQRGLSADGRCRAFSADADGTGWGEGVGMLLVERLSDARRNGHPVLALVRGSAVNQDGASNGLTAPNGPSQQRVIRAALASAGLSAAEVDAVEAHGTGTTLGDPIEAQALLATYGQDRPAGQPLLLGSIKSNLGHTQAAAGVAGVIKMVLAMRHGVLPRTLHAEQPSPHVDWSEGAVSLLTEPVPWPETGRPRRAGVSSFGISGTNAHTIIEQPPAEAAPAEAEGVSTPDVLPLRLSGRSADALSAQARTLGAHLETRPELALTDLAYSLATNRAGFDHRAVVVARDRAEAVTALAALADGRTVPGLVRGTVAKGGRTAFLFTGQGSQRLGMGRELYAAYPVFAGALDAVCAKLELPLKDVLFGDDAALLDRTEYAQPALFAVEVALFRLLESWGVRPDFLSGHSIGEIAAAHVAGVFSLDDACALVAARGRLMQALPSGGVMVAVQASEDEVLPLLTDRVSIAAVNGPQSVVIAGDEDAAVAVAESFADRKTKRLTVSHAFHSPHMDGMLDAFRQVVAGLTYDSPRIPIVSNLTGGLVTDEIASPDFWVRHVRDAVRFLDGIRALEAAGVTTYVELGPDGTLSALAQDCATDATGADFAPTLRADRSEAETVVTTFARAHVRGVETDWHAWFAGTGGRSVDLPTYPFQRERFWPETGTPLPGDATGLGLVAAGHPLLGAAVSLADADGCVLTGRLSLRTHPWLADHSVMGSVLVPGTAFVELALHAGERVGAPALDELTLQAPLVLSDAGDAVQVQVTVGAPDASGRRAVAVYSRAADTDADSDVDDEPWRRHASGLLVEDVRAATADLGVWPPTRSVPIPVDDAYELLDASGLRYGPLFRGLRAAWRHDGALFAEIDLSGRAQADADAFGLHPALLDSALHTLALDGALTAGPEADTAEGARLPFAWNGVRLHAAGASAARVRLAPAGHGAVSLELADSAGQPVASVDSLVLRAVSPEQIGAARSGRLESLFEVEWTAVPLAPVPAAGQRPWVLLGEGHSGLDAAGVRYVTHEGGLAALSDPALVCVPLVPVADAGDVSGAVHAATGRVLALVQEWLADERFADVRLVFLTRGAVEAVPGEGVSDLVHAAVWGLVRSAQSENPGRIVLADTDGTDASYRALPGVLASGESEVAVRDGAVFVPRLARALVTGESTVEWDADGTVLVTGASGSLGGLFARHLVTEHGVRRLLLVSRRGEAAELSAELAGLGAEVSWAACDVADREALAAVLAGIPAEHPLTGVVHTAGVLDDGVAGSLTAERLSAVLRPKVDAAWNLHELTRDLDLSAFVLFSSAAGVFGGAGQANYAAGNVFLDALAARRRARGLAATSLAWGLWAEVGGMGGVLGAEDVSRLGRGGVSALTAAEGVALFDAATATGQPLLVPVKLDLAALRAQAGSGMLPPLLSGLVRTPARRAAGATAPDASGPAARLVGLTDAEQQLFVLDLVRTQVAAVLGYAGPEAVEADRSFRELGFDSLTAVELRNLIGAATGLRLPATLVFDYPTSTVLADHLRAELLGAVPAAPSAPVAVAVRDDEPIAIVGLGCRYPGGVESPEALWRLVLEGRDVISGFPDDRGWDVDGLFDTDPGREGTSYAREGGFLSDASAFDPAFFGISPREAVAMDPQQRLLLETSWEAFERAGIDPRTLRGSRTGVFAGVMYHDYASRLAALPEGVEGFLGTGNAASVISGRLSYTFGLEGPAVTVDTACSSSLVALHLAVQALRSGECSLALAGGVTVMATPAAFVEFSRQRGLAADGRCKAFSADADGTGWSEGAGVLLVERLSDARRNGHPVLAVVRGTAINQDGASNGLTAPNGPSQQRVIRQALSNAGLSAAEVDAVEAHGTGTTLGDPIEAQALLATYGQDRPADQPLLLGSIKSNMGHTQAAAGVAGIIKMVMAMRHGILPKTLYVDQPTPHVDWAAGAVTLLASATDWPETGRPRRAAVSSFGFSGTNAHAVIEQAPEPAEPEARPEPARVPGSLPWLLSAKDPQALREQAARLAAHVAEHPGLSPVDVGYALATSRTALDRRAAVVAEDREGFLAGLAALADGDWTAGLLEGSPTAGKLAFLFTGQGSQRLGMGRELYAAFPVFAAALDAVDERLALELPLKDVLFGADAALLDRTEYTQPALFAVEVALFRLLESYGVKPDLLSGHSIGEIAAAHVAGVFSLDDACALVAARGRLMQALPAGGVMIAVQTSEDEVLPLLTDRVSIAAVNGPQSVVIAGDEDAATAIVAAFAERKSKRLAVSHAFHSPHMDGMLDAFREVVEGLTYDSPRIPVVSNLTGALVTDEMGSPDFWVRHVREGVRFLDGIRALEDAGATTYVELGPEGVLSALAQDCLTRDGAAFLPVLRADRPEEATLGAALAQAHLRGIAVDWDAYYSGTGARRADLPTYAFQRQRYWLEAPAHALTGDVASAGLGPTAHPLLGAAVDLPDSDGFLFTGRLSLRTHPWLADHRVAGTVLLPGAALVELAVRAGDHAGCGRLDELTLEAPLVLTETGGTQLRLAVAEPDARGRRAFQVYSRPERITPDEPWTRHAEGVLAPDAPDDPDATDARDTGVQALGEWPPAGAVACPVDDLYPGFDAIGLGYGPAFRNLRRAHRLGDEVFAEVALDEDRLPEAAPYGLHPALLDAALHAVGLGEFFPQGPQGARLPFSWDGVRLHAAGAAALRVRMAPAGRDAVTLTLWDGTGAPVLTVDSLVLRPFAADGIAAGSGTGPVREALFQVDWTALALPEPPPGSGDGRVALLGADPLKAGAGLERAGFLEDPHGAAYPDLNALGEAFDMAEALGEPAPETVLLSLASDLAAPAPGPAAHAATAHALDLVQGWLADERFAASRLVVVTRGAIAADPDEDVTDLAHAAVWGLVRSAQAEHPGRFVLVDLDGEDPSYGALPAALATDETQLALRGGTVRAPRLARAALTASAAPSEDATRTVSPEGTVLITGATGTLGGLLARHLVAEHGVRHLLLTSRRGAAADGAPELADELTASGAQVTWAACDAADRDALAAVLKAVPAEHPLTAVVHTAGVLDDGTVTSLTPERIAKVLRPKADAAWNLHELTRHLDLAAFVLFSSAAGVFGNAGQANYAAGNTFLDALAQHRRAQGLAGLSLAWGLWDDEAGMAATLDEQDRRRLDRGSMNALSAADGLALFDAAVRARTAAVADAGEPGAASLLVPARIDLAALQAQVGDTVAPLLRGLLRTPVRRRTSGGAPADAPGTLAERLAQLPPAERDRVLLDTVCTHVAQVLGHNGAAAIEAGSAFKELGFDSLTAVELRNRLGAATGLRLPATLIFDYPTPEQLSGYLRSALPLGADGPTVFGELDRLETALGAVDATDADTVTRSRITMRLQALMAKWNAGQDTGRHTGADEDTDDDLDAVTDDELFDLLDDELGA</sequence>
<keyword evidence="3" id="KW-0596">Phosphopantetheine</keyword>
<dbReference type="InterPro" id="IPR049551">
    <property type="entry name" value="PKS_DH_C"/>
</dbReference>
<feature type="region of interest" description="Disordered" evidence="10">
    <location>
        <begin position="4549"/>
        <end position="4576"/>
    </location>
</feature>
<dbReference type="InterPro" id="IPR055123">
    <property type="entry name" value="SpnB-like_Rossmann"/>
</dbReference>
<dbReference type="Gene3D" id="3.10.129.110">
    <property type="entry name" value="Polyketide synthase dehydratase"/>
    <property type="match status" value="3"/>
</dbReference>
<evidence type="ECO:0000313" key="15">
    <source>
        <dbReference type="Proteomes" id="UP000613974"/>
    </source>
</evidence>
<feature type="region of interest" description="N-terminal hotdog fold" evidence="9">
    <location>
        <begin position="4444"/>
        <end position="4569"/>
    </location>
</feature>
<dbReference type="SUPFAM" id="SSF53901">
    <property type="entry name" value="Thiolase-like"/>
    <property type="match status" value="3"/>
</dbReference>
<organism evidence="14 15">
    <name type="scientific">Streptomyces nojiriensis</name>
    <dbReference type="NCBI Taxonomy" id="66374"/>
    <lineage>
        <taxon>Bacteria</taxon>
        <taxon>Bacillati</taxon>
        <taxon>Actinomycetota</taxon>
        <taxon>Actinomycetes</taxon>
        <taxon>Kitasatosporales</taxon>
        <taxon>Streptomycetaceae</taxon>
        <taxon>Streptomyces</taxon>
    </lineage>
</organism>
<dbReference type="RefSeq" id="WP_202185946.1">
    <property type="nucleotide sequence ID" value="NZ_BNEC01000003.1"/>
</dbReference>
<feature type="domain" description="Ketosynthase family 3 (KS3)" evidence="12">
    <location>
        <begin position="1806"/>
        <end position="2232"/>
    </location>
</feature>
<dbReference type="Pfam" id="PF16197">
    <property type="entry name" value="KAsynt_C_assoc"/>
    <property type="match status" value="3"/>
</dbReference>
<dbReference type="InterPro" id="IPR006162">
    <property type="entry name" value="Ppantetheine_attach_site"/>
</dbReference>
<feature type="active site" description="Proton donor; for dehydratase activity" evidence="9">
    <location>
        <position position="2898"/>
    </location>
</feature>
<evidence type="ECO:0000256" key="7">
    <source>
        <dbReference type="ARBA" id="ARBA00023268"/>
    </source>
</evidence>
<dbReference type="Pfam" id="PF14765">
    <property type="entry name" value="PS-DH"/>
    <property type="match status" value="3"/>
</dbReference>
<comment type="caution">
    <text evidence="14">The sequence shown here is derived from an EMBL/GenBank/DDBJ whole genome shotgun (WGS) entry which is preliminary data.</text>
</comment>
<dbReference type="SUPFAM" id="SSF52151">
    <property type="entry name" value="FabD/lysophospholipase-like"/>
    <property type="match status" value="3"/>
</dbReference>
<dbReference type="InterPro" id="IPR016039">
    <property type="entry name" value="Thiolase-like"/>
</dbReference>
<feature type="compositionally biased region" description="Basic and acidic residues" evidence="10">
    <location>
        <begin position="4549"/>
        <end position="4559"/>
    </location>
</feature>
<dbReference type="Gene3D" id="3.40.50.720">
    <property type="entry name" value="NAD(P)-binding Rossmann-like Domain"/>
    <property type="match status" value="3"/>
</dbReference>
<keyword evidence="5" id="KW-0808">Transferase</keyword>
<dbReference type="CDD" id="cd00833">
    <property type="entry name" value="PKS"/>
    <property type="match status" value="3"/>
</dbReference>
<dbReference type="InterPro" id="IPR014030">
    <property type="entry name" value="Ketoacyl_synth_N"/>
</dbReference>
<comment type="pathway">
    <text evidence="2">Antibiotic biosynthesis.</text>
</comment>
<feature type="region of interest" description="N-terminal hotdog fold" evidence="9">
    <location>
        <begin position="929"/>
        <end position="1063"/>
    </location>
</feature>
<feature type="domain" description="Carrier" evidence="11">
    <location>
        <begin position="1707"/>
        <end position="1782"/>
    </location>
</feature>
<evidence type="ECO:0000256" key="1">
    <source>
        <dbReference type="ARBA" id="ARBA00001957"/>
    </source>
</evidence>
<dbReference type="InterPro" id="IPR009081">
    <property type="entry name" value="PP-bd_ACP"/>
</dbReference>
<dbReference type="InterPro" id="IPR014043">
    <property type="entry name" value="Acyl_transferase_dom"/>
</dbReference>
<feature type="domain" description="Ketosynthase family 3 (KS3)" evidence="12">
    <location>
        <begin position="33"/>
        <end position="459"/>
    </location>
</feature>
<feature type="domain" description="PKS/mFAS DH" evidence="13">
    <location>
        <begin position="929"/>
        <end position="1214"/>
    </location>
</feature>
<evidence type="ECO:0000259" key="11">
    <source>
        <dbReference type="PROSITE" id="PS50075"/>
    </source>
</evidence>
<evidence type="ECO:0000256" key="3">
    <source>
        <dbReference type="ARBA" id="ARBA00022450"/>
    </source>
</evidence>
<dbReference type="PROSITE" id="PS00606">
    <property type="entry name" value="KS3_1"/>
    <property type="match status" value="3"/>
</dbReference>
<dbReference type="InterPro" id="IPR020807">
    <property type="entry name" value="PKS_DH"/>
</dbReference>
<evidence type="ECO:0000256" key="6">
    <source>
        <dbReference type="ARBA" id="ARBA00023194"/>
    </source>
</evidence>
<feature type="active site" description="Proton acceptor; for dehydratase activity" evidence="9">
    <location>
        <position position="2726"/>
    </location>
</feature>
<reference evidence="15" key="1">
    <citation type="submission" date="2023-07" db="EMBL/GenBank/DDBJ databases">
        <title>Whole genome shotgun sequence of Streptomyces nojiriensis NBRC 13794.</title>
        <authorList>
            <person name="Komaki H."/>
            <person name="Tamura T."/>
        </authorList>
    </citation>
    <scope>NUCLEOTIDE SEQUENCE [LARGE SCALE GENOMIC DNA]</scope>
    <source>
        <strain evidence="15">NBRC 13794</strain>
    </source>
</reference>
<feature type="compositionally biased region" description="Low complexity" evidence="10">
    <location>
        <begin position="1031"/>
        <end position="1041"/>
    </location>
</feature>
<dbReference type="Gene3D" id="3.40.47.10">
    <property type="match status" value="3"/>
</dbReference>
<evidence type="ECO:0000313" key="14">
    <source>
        <dbReference type="EMBL" id="GHI67775.1"/>
    </source>
</evidence>
<evidence type="ECO:0000256" key="9">
    <source>
        <dbReference type="PROSITE-ProRule" id="PRU01363"/>
    </source>
</evidence>
<dbReference type="PANTHER" id="PTHR43775:SF51">
    <property type="entry name" value="INACTIVE PHENOLPHTHIOCEROL SYNTHESIS POLYKETIDE SYNTHASE TYPE I PKS1-RELATED"/>
    <property type="match status" value="1"/>
</dbReference>
<dbReference type="InterPro" id="IPR036736">
    <property type="entry name" value="ACP-like_sf"/>
</dbReference>
<evidence type="ECO:0000256" key="8">
    <source>
        <dbReference type="ARBA" id="ARBA00023315"/>
    </source>
</evidence>
<feature type="domain" description="PKS/mFAS DH" evidence="13">
    <location>
        <begin position="2694"/>
        <end position="2982"/>
    </location>
</feature>
<dbReference type="Pfam" id="PF08990">
    <property type="entry name" value="Docking"/>
    <property type="match status" value="1"/>
</dbReference>
<dbReference type="InterPro" id="IPR057326">
    <property type="entry name" value="KR_dom"/>
</dbReference>
<dbReference type="EMBL" id="BNEC01000003">
    <property type="protein sequence ID" value="GHI67775.1"/>
    <property type="molecule type" value="Genomic_DNA"/>
</dbReference>
<evidence type="ECO:0000259" key="12">
    <source>
        <dbReference type="PROSITE" id="PS52004"/>
    </source>
</evidence>
<keyword evidence="4" id="KW-0597">Phosphoprotein</keyword>
<dbReference type="Proteomes" id="UP000613974">
    <property type="component" value="Unassembled WGS sequence"/>
</dbReference>
<dbReference type="InterPro" id="IPR020841">
    <property type="entry name" value="PKS_Beta-ketoAc_synthase_dom"/>
</dbReference>
<feature type="region of interest" description="C-terminal hotdog fold" evidence="9">
    <location>
        <begin position="2837"/>
        <end position="2982"/>
    </location>
</feature>
<dbReference type="InterPro" id="IPR050091">
    <property type="entry name" value="PKS_NRPS_Biosynth_Enz"/>
</dbReference>
<dbReference type="InterPro" id="IPR016036">
    <property type="entry name" value="Malonyl_transacylase_ACP-bd"/>
</dbReference>
<dbReference type="InterPro" id="IPR015083">
    <property type="entry name" value="NorB/c/GfsB-D-like_docking"/>
</dbReference>
<keyword evidence="7" id="KW-0511">Multifunctional enzyme</keyword>
<dbReference type="InterPro" id="IPR016035">
    <property type="entry name" value="Acyl_Trfase/lysoPLipase"/>
</dbReference>
<keyword evidence="6" id="KW-0045">Antibiotic biosynthesis</keyword>
<dbReference type="InterPro" id="IPR042104">
    <property type="entry name" value="PKS_dehydratase_sf"/>
</dbReference>
<keyword evidence="8" id="KW-0012">Acyltransferase</keyword>
<gene>
    <name evidence="14" type="ORF">Snoj_16930</name>
</gene>
<dbReference type="PROSITE" id="PS00012">
    <property type="entry name" value="PHOSPHOPANTETHEINE"/>
    <property type="match status" value="3"/>
</dbReference>
<dbReference type="SMART" id="SM00822">
    <property type="entry name" value="PKS_KR"/>
    <property type="match status" value="3"/>
</dbReference>
<proteinExistence type="predicted"/>
<dbReference type="SMART" id="SM01294">
    <property type="entry name" value="PKS_PP_betabranch"/>
    <property type="match status" value="3"/>
</dbReference>
<dbReference type="InterPro" id="IPR018201">
    <property type="entry name" value="Ketoacyl_synth_AS"/>
</dbReference>
<dbReference type="SMART" id="SM00823">
    <property type="entry name" value="PKS_PP"/>
    <property type="match status" value="3"/>
</dbReference>
<dbReference type="SUPFAM" id="SSF47336">
    <property type="entry name" value="ACP-like"/>
    <property type="match status" value="3"/>
</dbReference>
<dbReference type="CDD" id="cd08956">
    <property type="entry name" value="KR_3_FAS_SDR_x"/>
    <property type="match status" value="3"/>
</dbReference>
<dbReference type="SMART" id="SM00826">
    <property type="entry name" value="PKS_DH"/>
    <property type="match status" value="3"/>
</dbReference>
<evidence type="ECO:0000256" key="4">
    <source>
        <dbReference type="ARBA" id="ARBA00022553"/>
    </source>
</evidence>
<dbReference type="InterPro" id="IPR049552">
    <property type="entry name" value="PKS_DH_N"/>
</dbReference>
<dbReference type="Pfam" id="PF00550">
    <property type="entry name" value="PP-binding"/>
    <property type="match status" value="3"/>
</dbReference>
<feature type="region of interest" description="Disordered" evidence="10">
    <location>
        <begin position="1022"/>
        <end position="1046"/>
    </location>
</feature>
<dbReference type="InterPro" id="IPR036291">
    <property type="entry name" value="NAD(P)-bd_dom_sf"/>
</dbReference>
<feature type="domain" description="Carrier" evidence="11">
    <location>
        <begin position="5254"/>
        <end position="5329"/>
    </location>
</feature>
<dbReference type="Pfam" id="PF22953">
    <property type="entry name" value="SpnB_Rossmann"/>
    <property type="match status" value="3"/>
</dbReference>
<accession>A0ABQ3SI13</accession>
<dbReference type="Gene3D" id="3.40.366.10">
    <property type="entry name" value="Malonyl-Coenzyme A Acyl Carrier Protein, domain 2"/>
    <property type="match status" value="3"/>
</dbReference>
<feature type="active site" description="Proton acceptor; for dehydratase activity" evidence="9">
    <location>
        <position position="961"/>
    </location>
</feature>
<feature type="region of interest" description="Disordered" evidence="10">
    <location>
        <begin position="1783"/>
        <end position="1804"/>
    </location>
</feature>
<dbReference type="InterPro" id="IPR013968">
    <property type="entry name" value="PKS_KR"/>
</dbReference>
<protein>
    <submittedName>
        <fullName evidence="14">Uncharacterized protein</fullName>
    </submittedName>
</protein>
<dbReference type="Gene3D" id="3.30.70.3290">
    <property type="match status" value="3"/>
</dbReference>
<dbReference type="PROSITE" id="PS50075">
    <property type="entry name" value="CARRIER"/>
    <property type="match status" value="3"/>
</dbReference>
<dbReference type="SMART" id="SM00825">
    <property type="entry name" value="PKS_KS"/>
    <property type="match status" value="3"/>
</dbReference>
<evidence type="ECO:0000256" key="2">
    <source>
        <dbReference type="ARBA" id="ARBA00004792"/>
    </source>
</evidence>
<dbReference type="PROSITE" id="PS52019">
    <property type="entry name" value="PKS_MFAS_DH"/>
    <property type="match status" value="3"/>
</dbReference>
<name>A0ABQ3SI13_9ACTN</name>
<feature type="domain" description="Ketosynthase family 3 (KS3)" evidence="12">
    <location>
        <begin position="3554"/>
        <end position="3980"/>
    </location>
</feature>
<dbReference type="Pfam" id="PF21089">
    <property type="entry name" value="PKS_DH_N"/>
    <property type="match status" value="3"/>
</dbReference>
<dbReference type="InterPro" id="IPR001227">
    <property type="entry name" value="Ac_transferase_dom_sf"/>
</dbReference>
<dbReference type="InterPro" id="IPR020806">
    <property type="entry name" value="PKS_PP-bd"/>
</dbReference>
<feature type="active site" description="Proton acceptor; for dehydratase activity" evidence="9">
    <location>
        <position position="4476"/>
    </location>
</feature>
<dbReference type="Pfam" id="PF02801">
    <property type="entry name" value="Ketoacyl-synt_C"/>
    <property type="match status" value="3"/>
</dbReference>
<dbReference type="Pfam" id="PF00698">
    <property type="entry name" value="Acyl_transf_1"/>
    <property type="match status" value="3"/>
</dbReference>
<dbReference type="PANTHER" id="PTHR43775">
    <property type="entry name" value="FATTY ACID SYNTHASE"/>
    <property type="match status" value="1"/>
</dbReference>
<feature type="region of interest" description="C-terminal hotdog fold" evidence="9">
    <location>
        <begin position="4591"/>
        <end position="4731"/>
    </location>
</feature>
<feature type="region of interest" description="N-terminal hotdog fold" evidence="9">
    <location>
        <begin position="2694"/>
        <end position="2825"/>
    </location>
</feature>